<feature type="compositionally biased region" description="Polar residues" evidence="1">
    <location>
        <begin position="230"/>
        <end position="245"/>
    </location>
</feature>
<feature type="region of interest" description="Disordered" evidence="1">
    <location>
        <begin position="284"/>
        <end position="349"/>
    </location>
</feature>
<organism evidence="2 3">
    <name type="scientific">Fusarium coffeatum</name>
    <dbReference type="NCBI Taxonomy" id="231269"/>
    <lineage>
        <taxon>Eukaryota</taxon>
        <taxon>Fungi</taxon>
        <taxon>Dikarya</taxon>
        <taxon>Ascomycota</taxon>
        <taxon>Pezizomycotina</taxon>
        <taxon>Sordariomycetes</taxon>
        <taxon>Hypocreomycetidae</taxon>
        <taxon>Hypocreales</taxon>
        <taxon>Nectriaceae</taxon>
        <taxon>Fusarium</taxon>
        <taxon>Fusarium incarnatum-equiseti species complex</taxon>
    </lineage>
</organism>
<feature type="compositionally biased region" description="Basic and acidic residues" evidence="1">
    <location>
        <begin position="305"/>
        <end position="318"/>
    </location>
</feature>
<accession>A0A366RYE9</accession>
<dbReference type="PANTHER" id="PTHR38166:SF1">
    <property type="entry name" value="C2H2-TYPE DOMAIN-CONTAINING PROTEIN"/>
    <property type="match status" value="1"/>
</dbReference>
<dbReference type="PANTHER" id="PTHR38166">
    <property type="entry name" value="C2H2-TYPE DOMAIN-CONTAINING PROTEIN-RELATED"/>
    <property type="match status" value="1"/>
</dbReference>
<sequence length="647" mass="70996">MTNPIDASAQHAHDSNEVTAPAKPSLRVSELGPSATREQDLANGPLLLGLGDGQDDHFAYPEMDLGSPASGIHRPEQSILPMMPPSLPRALATESLAQSTITESGASYSTPSGNLATVPIPPVLENSLIQDLIGSAIAPSWDPLPPWPRELAGPANADSIGSTVFPWSSEFSWKKSGLCFGDEPMKISRTPEDHYSKIDSGSESVLVGMGSYFEHSSPAESPGNLEAGSTICSTSSGTPSVSGITDSDTAMESFDNDPLIVMQQCVDWAVELLVDNFFRSYAPRSSKGRATGTSQTSIQAASDNRTVERPGPSREAKARYNPRKRKALGGDEGSEDEDPQRIRRTPTGSELAEDSLGWACPFVKWKPERYPCLVAPKEIRKLKGHIKNIHWNEHCDNCFITNPPAEHDSKVCIPSRPQPGFITEEMKAKIDQRESRLEPHKEQWYRIYRVLFPGEEELFETPYLDKQTKDYVLTAKEYRDSPDCDDIIEEASDELKLRGKTRERFRNSMRKSVVPKVVERMKLIDERKRLAESAQHDLQKADPTQYDLVDGSSSVETTAALNSGGQASGRSQGETITCHLFPEPEPPQASMFHAQLSVDESFVNSNGLGGCHDISDLEGSLGNLYSGFACDTSGNDFQFDGSLFELW</sequence>
<feature type="region of interest" description="Disordered" evidence="1">
    <location>
        <begin position="1"/>
        <end position="86"/>
    </location>
</feature>
<gene>
    <name evidence="2" type="ORF">FIESC28_04586</name>
</gene>
<evidence type="ECO:0000256" key="1">
    <source>
        <dbReference type="SAM" id="MobiDB-lite"/>
    </source>
</evidence>
<feature type="compositionally biased region" description="Polar residues" evidence="1">
    <location>
        <begin position="291"/>
        <end position="304"/>
    </location>
</feature>
<keyword evidence="3" id="KW-1185">Reference proteome</keyword>
<comment type="caution">
    <text evidence="2">The sequence shown here is derived from an EMBL/GenBank/DDBJ whole genome shotgun (WGS) entry which is preliminary data.</text>
</comment>
<protein>
    <submittedName>
        <fullName evidence="2">Uncharacterized protein</fullName>
    </submittedName>
</protein>
<name>A0A366RYE9_9HYPO</name>
<evidence type="ECO:0000313" key="2">
    <source>
        <dbReference type="EMBL" id="RBR22081.1"/>
    </source>
</evidence>
<dbReference type="RefSeq" id="XP_031017131.1">
    <property type="nucleotide sequence ID" value="XM_031158733.1"/>
</dbReference>
<feature type="region of interest" description="Disordered" evidence="1">
    <location>
        <begin position="217"/>
        <end position="245"/>
    </location>
</feature>
<dbReference type="EMBL" id="QKXC01000093">
    <property type="protein sequence ID" value="RBR22081.1"/>
    <property type="molecule type" value="Genomic_DNA"/>
</dbReference>
<proteinExistence type="predicted"/>
<feature type="region of interest" description="Disordered" evidence="1">
    <location>
        <begin position="96"/>
        <end position="115"/>
    </location>
</feature>
<dbReference type="AlphaFoldDB" id="A0A366RYE9"/>
<dbReference type="OrthoDB" id="3521097at2759"/>
<dbReference type="Proteomes" id="UP000253153">
    <property type="component" value="Unassembled WGS sequence"/>
</dbReference>
<reference evidence="2 3" key="1">
    <citation type="submission" date="2018-06" db="EMBL/GenBank/DDBJ databases">
        <title>Fusarium incarnatum-equiseti species complex species 28.</title>
        <authorList>
            <person name="Gardiner D.M."/>
        </authorList>
    </citation>
    <scope>NUCLEOTIDE SEQUENCE [LARGE SCALE GENOMIC DNA]</scope>
    <source>
        <strain evidence="2 3">FIESC_28</strain>
    </source>
</reference>
<evidence type="ECO:0000313" key="3">
    <source>
        <dbReference type="Proteomes" id="UP000253153"/>
    </source>
</evidence>
<dbReference type="GeneID" id="41994029"/>